<sequence length="408" mass="47444">MKTKIKVSVEAQSLSQIVSSIDDLLIQILLYLPIKSLIRFKSVSKHWNSLIDDPRFCLLRNPNPNPAVGIFFPCSFSGFNPWIEYVPFSGIKSSNPPFSKLGFNKRPSDIRIICSCNGLLLCSTTRDCNNLASRYYVYNPTSNKFSTLPKLDGEEDWISSQICGMNLAFDPAKSPHYKVVCIRSWRYMYQLEVYSSETVGPWRKCGEPFKAQVIFQTGVYWNGAIHWIMNGFRNSLHSWDSLDSLYFNVDDEILRVMPLLPLPDASNWKSNYRFWESCDHLHYIIDIIRSSISFNVYEMRQDYSEWFIKYRVDLSPVVAAFPEMIRSNPINFHMDWRNRPIYAICSLVRGEKDEDSFLVLNIEGKAIRYNIVYQTFETIFEFVGAEVEGRERFLGRIGYQYIESLCGV</sequence>
<dbReference type="InterPro" id="IPR017451">
    <property type="entry name" value="F-box-assoc_interact_dom"/>
</dbReference>
<accession>A0ABR0U633</accession>
<dbReference type="Pfam" id="PF08268">
    <property type="entry name" value="FBA_3"/>
    <property type="match status" value="1"/>
</dbReference>
<dbReference type="InterPro" id="IPR001810">
    <property type="entry name" value="F-box_dom"/>
</dbReference>
<dbReference type="Proteomes" id="UP001318860">
    <property type="component" value="Unassembled WGS sequence"/>
</dbReference>
<dbReference type="EMBL" id="JABTTQ020003401">
    <property type="protein sequence ID" value="KAK6117857.1"/>
    <property type="molecule type" value="Genomic_DNA"/>
</dbReference>
<proteinExistence type="predicted"/>
<evidence type="ECO:0000313" key="2">
    <source>
        <dbReference type="EMBL" id="KAK6117857.1"/>
    </source>
</evidence>
<dbReference type="Gene3D" id="1.20.1280.50">
    <property type="match status" value="1"/>
</dbReference>
<dbReference type="CDD" id="cd22157">
    <property type="entry name" value="F-box_AtFBW1-like"/>
    <property type="match status" value="1"/>
</dbReference>
<dbReference type="InterPro" id="IPR013187">
    <property type="entry name" value="F-box-assoc_dom_typ3"/>
</dbReference>
<dbReference type="InterPro" id="IPR055290">
    <property type="entry name" value="At3g26010-like"/>
</dbReference>
<dbReference type="NCBIfam" id="TIGR01640">
    <property type="entry name" value="F_box_assoc_1"/>
    <property type="match status" value="1"/>
</dbReference>
<dbReference type="Pfam" id="PF00646">
    <property type="entry name" value="F-box"/>
    <property type="match status" value="1"/>
</dbReference>
<dbReference type="InterPro" id="IPR036047">
    <property type="entry name" value="F-box-like_dom_sf"/>
</dbReference>
<name>A0ABR0U633_REHGL</name>
<keyword evidence="3" id="KW-1185">Reference proteome</keyword>
<evidence type="ECO:0000259" key="1">
    <source>
        <dbReference type="SMART" id="SM00256"/>
    </source>
</evidence>
<dbReference type="SUPFAM" id="SSF81383">
    <property type="entry name" value="F-box domain"/>
    <property type="match status" value="1"/>
</dbReference>
<comment type="caution">
    <text evidence="2">The sequence shown here is derived from an EMBL/GenBank/DDBJ whole genome shotgun (WGS) entry which is preliminary data.</text>
</comment>
<organism evidence="2 3">
    <name type="scientific">Rehmannia glutinosa</name>
    <name type="common">Chinese foxglove</name>
    <dbReference type="NCBI Taxonomy" id="99300"/>
    <lineage>
        <taxon>Eukaryota</taxon>
        <taxon>Viridiplantae</taxon>
        <taxon>Streptophyta</taxon>
        <taxon>Embryophyta</taxon>
        <taxon>Tracheophyta</taxon>
        <taxon>Spermatophyta</taxon>
        <taxon>Magnoliopsida</taxon>
        <taxon>eudicotyledons</taxon>
        <taxon>Gunneridae</taxon>
        <taxon>Pentapetalae</taxon>
        <taxon>asterids</taxon>
        <taxon>lamiids</taxon>
        <taxon>Lamiales</taxon>
        <taxon>Orobanchaceae</taxon>
        <taxon>Rehmannieae</taxon>
        <taxon>Rehmannia</taxon>
    </lineage>
</organism>
<feature type="domain" description="F-box" evidence="1">
    <location>
        <begin position="21"/>
        <end position="60"/>
    </location>
</feature>
<gene>
    <name evidence="2" type="ORF">DH2020_048399</name>
</gene>
<dbReference type="SMART" id="SM00256">
    <property type="entry name" value="FBOX"/>
    <property type="match status" value="1"/>
</dbReference>
<evidence type="ECO:0000313" key="3">
    <source>
        <dbReference type="Proteomes" id="UP001318860"/>
    </source>
</evidence>
<reference evidence="2 3" key="1">
    <citation type="journal article" date="2021" name="Comput. Struct. Biotechnol. J.">
        <title>De novo genome assembly of the potent medicinal plant Rehmannia glutinosa using nanopore technology.</title>
        <authorList>
            <person name="Ma L."/>
            <person name="Dong C."/>
            <person name="Song C."/>
            <person name="Wang X."/>
            <person name="Zheng X."/>
            <person name="Niu Y."/>
            <person name="Chen S."/>
            <person name="Feng W."/>
        </authorList>
    </citation>
    <scope>NUCLEOTIDE SEQUENCE [LARGE SCALE GENOMIC DNA]</scope>
    <source>
        <strain evidence="2">DH-2019</strain>
    </source>
</reference>
<dbReference type="PANTHER" id="PTHR35546:SF134">
    <property type="entry name" value="F-BOX ASSOCIATED DOMAIN-CONTAINING PROTEIN"/>
    <property type="match status" value="1"/>
</dbReference>
<protein>
    <recommendedName>
        <fullName evidence="1">F-box domain-containing protein</fullName>
    </recommendedName>
</protein>
<dbReference type="PANTHER" id="PTHR35546">
    <property type="entry name" value="F-BOX PROTEIN INTERACTION DOMAIN PROTEIN-RELATED"/>
    <property type="match status" value="1"/>
</dbReference>